<proteinExistence type="predicted"/>
<gene>
    <name evidence="1" type="ORF">G4223_00065</name>
</gene>
<protein>
    <submittedName>
        <fullName evidence="1">Uncharacterized protein</fullName>
    </submittedName>
</protein>
<dbReference type="Proteomes" id="UP000480684">
    <property type="component" value="Unassembled WGS sequence"/>
</dbReference>
<name>A0A7C9UTA6_9PROT</name>
<dbReference type="EMBL" id="JAAIYP010000001">
    <property type="protein sequence ID" value="NFV78509.1"/>
    <property type="molecule type" value="Genomic_DNA"/>
</dbReference>
<organism evidence="1 2">
    <name type="scientific">Magnetospirillum aberrantis SpK</name>
    <dbReference type="NCBI Taxonomy" id="908842"/>
    <lineage>
        <taxon>Bacteria</taxon>
        <taxon>Pseudomonadati</taxon>
        <taxon>Pseudomonadota</taxon>
        <taxon>Alphaproteobacteria</taxon>
        <taxon>Rhodospirillales</taxon>
        <taxon>Rhodospirillaceae</taxon>
        <taxon>Magnetospirillum</taxon>
    </lineage>
</organism>
<accession>A0A7C9UTA6</accession>
<keyword evidence="2" id="KW-1185">Reference proteome</keyword>
<evidence type="ECO:0000313" key="2">
    <source>
        <dbReference type="Proteomes" id="UP000480684"/>
    </source>
</evidence>
<sequence>MANVVPCEHFLLRRVAAEQQRAAQSMRGLVRAVDTFINVVDRACVDARGQLDQALARTSALREHTAAERQRTVAALEDGGLEVMIAERDRLLAERERRRAGG</sequence>
<comment type="caution">
    <text evidence="1">The sequence shown here is derived from an EMBL/GenBank/DDBJ whole genome shotgun (WGS) entry which is preliminary data.</text>
</comment>
<reference evidence="1 2" key="1">
    <citation type="submission" date="2020-02" db="EMBL/GenBank/DDBJ databases">
        <authorList>
            <person name="Dziuba M."/>
            <person name="Kuznetsov B."/>
            <person name="Mardanov A."/>
            <person name="Ravin N."/>
            <person name="Grouzdev D."/>
        </authorList>
    </citation>
    <scope>NUCLEOTIDE SEQUENCE [LARGE SCALE GENOMIC DNA]</scope>
    <source>
        <strain evidence="1 2">SpK</strain>
    </source>
</reference>
<evidence type="ECO:0000313" key="1">
    <source>
        <dbReference type="EMBL" id="NFV78509.1"/>
    </source>
</evidence>
<dbReference type="AlphaFoldDB" id="A0A7C9UTA6"/>
<dbReference type="RefSeq" id="WP_163673497.1">
    <property type="nucleotide sequence ID" value="NZ_JAAIYP010000001.1"/>
</dbReference>